<accession>A0AAD5MYH9</accession>
<evidence type="ECO:0000313" key="1">
    <source>
        <dbReference type="EMBL" id="KAJ1357337.1"/>
    </source>
</evidence>
<sequence length="69" mass="7741">MPNSHPKKTNKKLDELDGVEVIPHSAFRCCAVTMVFPVQRSIFGVEADSRNLIKLKRHLIAIDRTPASL</sequence>
<dbReference type="AlphaFoldDB" id="A0AAD5MYH9"/>
<comment type="caution">
    <text evidence="1">The sequence shown here is derived from an EMBL/GenBank/DDBJ whole genome shotgun (WGS) entry which is preliminary data.</text>
</comment>
<dbReference type="EMBL" id="JAHQIW010003109">
    <property type="protein sequence ID" value="KAJ1357337.1"/>
    <property type="molecule type" value="Genomic_DNA"/>
</dbReference>
<evidence type="ECO:0000313" key="2">
    <source>
        <dbReference type="Proteomes" id="UP001196413"/>
    </source>
</evidence>
<reference evidence="1" key="1">
    <citation type="submission" date="2021-06" db="EMBL/GenBank/DDBJ databases">
        <title>Parelaphostrongylus tenuis whole genome reference sequence.</title>
        <authorList>
            <person name="Garwood T.J."/>
            <person name="Larsen P.A."/>
            <person name="Fountain-Jones N.M."/>
            <person name="Garbe J.R."/>
            <person name="Macchietto M.G."/>
            <person name="Kania S.A."/>
            <person name="Gerhold R.W."/>
            <person name="Richards J.E."/>
            <person name="Wolf T.M."/>
        </authorList>
    </citation>
    <scope>NUCLEOTIDE SEQUENCE</scope>
    <source>
        <strain evidence="1">MNPRO001-30</strain>
        <tissue evidence="1">Meninges</tissue>
    </source>
</reference>
<name>A0AAD5MYH9_PARTN</name>
<keyword evidence="2" id="KW-1185">Reference proteome</keyword>
<proteinExistence type="predicted"/>
<dbReference type="Proteomes" id="UP001196413">
    <property type="component" value="Unassembled WGS sequence"/>
</dbReference>
<gene>
    <name evidence="1" type="ORF">KIN20_015470</name>
</gene>
<organism evidence="1 2">
    <name type="scientific">Parelaphostrongylus tenuis</name>
    <name type="common">Meningeal worm</name>
    <dbReference type="NCBI Taxonomy" id="148309"/>
    <lineage>
        <taxon>Eukaryota</taxon>
        <taxon>Metazoa</taxon>
        <taxon>Ecdysozoa</taxon>
        <taxon>Nematoda</taxon>
        <taxon>Chromadorea</taxon>
        <taxon>Rhabditida</taxon>
        <taxon>Rhabditina</taxon>
        <taxon>Rhabditomorpha</taxon>
        <taxon>Strongyloidea</taxon>
        <taxon>Metastrongylidae</taxon>
        <taxon>Parelaphostrongylus</taxon>
    </lineage>
</organism>
<protein>
    <submittedName>
        <fullName evidence="1">Uncharacterized protein</fullName>
    </submittedName>
</protein>